<dbReference type="InterPro" id="IPR044147">
    <property type="entry name" value="UdgB-like"/>
</dbReference>
<keyword evidence="4" id="KW-0378">Hydrolase</keyword>
<keyword evidence="7" id="KW-0234">DNA repair</keyword>
<dbReference type="CDD" id="cd10031">
    <property type="entry name" value="UDG-F5_TTUDGB_like"/>
    <property type="match status" value="1"/>
</dbReference>
<protein>
    <recommendedName>
        <fullName evidence="9">Type-5 uracil-DNA glycosylase</fullName>
    </recommendedName>
</protein>
<dbReference type="KEGG" id="des:DSOUD_2813"/>
<dbReference type="RefSeq" id="WP_053551547.1">
    <property type="nucleotide sequence ID" value="NZ_CP010802.1"/>
</dbReference>
<dbReference type="InterPro" id="IPR051536">
    <property type="entry name" value="UDG_Type-4/5"/>
</dbReference>
<evidence type="ECO:0000259" key="10">
    <source>
        <dbReference type="SMART" id="SM00986"/>
    </source>
</evidence>
<dbReference type="GO" id="GO:0006284">
    <property type="term" value="P:base-excision repair"/>
    <property type="evidence" value="ECO:0007669"/>
    <property type="project" value="InterPro"/>
</dbReference>
<keyword evidence="3" id="KW-0227">DNA damage</keyword>
<dbReference type="GO" id="GO:0046872">
    <property type="term" value="F:metal ion binding"/>
    <property type="evidence" value="ECO:0007669"/>
    <property type="project" value="UniProtKB-KW"/>
</dbReference>
<dbReference type="Gene3D" id="3.40.470.10">
    <property type="entry name" value="Uracil-DNA glycosylase-like domain"/>
    <property type="match status" value="1"/>
</dbReference>
<evidence type="ECO:0000256" key="9">
    <source>
        <dbReference type="ARBA" id="ARBA00023887"/>
    </source>
</evidence>
<feature type="domain" description="Uracil-DNA glycosylase-like" evidence="10">
    <location>
        <begin position="42"/>
        <end position="214"/>
    </location>
</feature>
<comment type="similarity">
    <text evidence="8">Belongs to the uracil-DNA glycosylase (UDG) superfamily. Type 5 (UDGb) family.</text>
</comment>
<dbReference type="PATRIC" id="fig|1603606.3.peg.3042"/>
<dbReference type="GO" id="GO:0033958">
    <property type="term" value="F:DNA-deoxyinosine glycosylase activity"/>
    <property type="evidence" value="ECO:0007669"/>
    <property type="project" value="InterPro"/>
</dbReference>
<evidence type="ECO:0000313" key="11">
    <source>
        <dbReference type="EMBL" id="ALC17549.1"/>
    </source>
</evidence>
<keyword evidence="5" id="KW-0408">Iron</keyword>
<organism evidence="11 12">
    <name type="scientific">Desulfuromonas soudanensis</name>
    <dbReference type="NCBI Taxonomy" id="1603606"/>
    <lineage>
        <taxon>Bacteria</taxon>
        <taxon>Pseudomonadati</taxon>
        <taxon>Thermodesulfobacteriota</taxon>
        <taxon>Desulfuromonadia</taxon>
        <taxon>Desulfuromonadales</taxon>
        <taxon>Desulfuromonadaceae</taxon>
        <taxon>Desulfuromonas</taxon>
    </lineage>
</organism>
<evidence type="ECO:0000256" key="4">
    <source>
        <dbReference type="ARBA" id="ARBA00022801"/>
    </source>
</evidence>
<evidence type="ECO:0000313" key="12">
    <source>
        <dbReference type="Proteomes" id="UP000057158"/>
    </source>
</evidence>
<keyword evidence="6" id="KW-0411">Iron-sulfur</keyword>
<sequence length="226" mass="24725">MLGAALVGLKGCRRCGRLAGYMDSLPPRRGSTRQDYWNGPVPGFGDDRARVCLVGLAPGAHGANRTGRPFTGDGAGDFMYPLLHRTGFASQGEVTGLDDGLQLHDLYLSNAVKCVPPENRPLPGEFANCRPFLEEELASLPRLQVVLLLGQGAYTSYLRLLRDRGVIERLSDYPFSHGAVHRFAVGPIVVASYHTSRYNVQTGRINPEMFLELLRKVRDLAAGENC</sequence>
<gene>
    <name evidence="11" type="ORF">DSOUD_2813</name>
</gene>
<proteinExistence type="inferred from homology"/>
<dbReference type="SMART" id="SM00987">
    <property type="entry name" value="UreE_C"/>
    <property type="match status" value="1"/>
</dbReference>
<keyword evidence="12" id="KW-1185">Reference proteome</keyword>
<keyword evidence="2" id="KW-0479">Metal-binding</keyword>
<reference evidence="11 12" key="1">
    <citation type="submission" date="2015-07" db="EMBL/GenBank/DDBJ databases">
        <title>Isolation and Genomic Characterization of a Novel Halophilic Metal-Reducing Deltaproteobacterium from the Deep Subsurface.</title>
        <authorList>
            <person name="Badalamenti J.P."/>
            <person name="Summers Z.M."/>
            <person name="Gralnick J.A."/>
            <person name="Bond D.R."/>
        </authorList>
    </citation>
    <scope>NUCLEOTIDE SEQUENCE [LARGE SCALE GENOMIC DNA]</scope>
    <source>
        <strain evidence="11 12">WTL</strain>
    </source>
</reference>
<dbReference type="InterPro" id="IPR036895">
    <property type="entry name" value="Uracil-DNA_glycosylase-like_sf"/>
</dbReference>
<dbReference type="EMBL" id="CP010802">
    <property type="protein sequence ID" value="ALC17549.1"/>
    <property type="molecule type" value="Genomic_DNA"/>
</dbReference>
<name>A0A0M3QG86_9BACT</name>
<keyword evidence="1" id="KW-0004">4Fe-4S</keyword>
<evidence type="ECO:0000256" key="3">
    <source>
        <dbReference type="ARBA" id="ARBA00022763"/>
    </source>
</evidence>
<dbReference type="OrthoDB" id="9787663at2"/>
<dbReference type="STRING" id="1603606.DSOUD_2813"/>
<dbReference type="GO" id="GO:0051539">
    <property type="term" value="F:4 iron, 4 sulfur cluster binding"/>
    <property type="evidence" value="ECO:0007669"/>
    <property type="project" value="UniProtKB-KW"/>
</dbReference>
<dbReference type="Pfam" id="PF03167">
    <property type="entry name" value="UDG"/>
    <property type="match status" value="1"/>
</dbReference>
<evidence type="ECO:0000256" key="1">
    <source>
        <dbReference type="ARBA" id="ARBA00022485"/>
    </source>
</evidence>
<dbReference type="SUPFAM" id="SSF52141">
    <property type="entry name" value="Uracil-DNA glycosylase-like"/>
    <property type="match status" value="1"/>
</dbReference>
<evidence type="ECO:0000256" key="8">
    <source>
        <dbReference type="ARBA" id="ARBA00023779"/>
    </source>
</evidence>
<evidence type="ECO:0000256" key="2">
    <source>
        <dbReference type="ARBA" id="ARBA00022723"/>
    </source>
</evidence>
<accession>A0A0M3QG86</accession>
<dbReference type="Proteomes" id="UP000057158">
    <property type="component" value="Chromosome"/>
</dbReference>
<dbReference type="InterPro" id="IPR005122">
    <property type="entry name" value="Uracil-DNA_glycosylase-like"/>
</dbReference>
<dbReference type="PANTHER" id="PTHR33693">
    <property type="entry name" value="TYPE-5 URACIL-DNA GLYCOSYLASE"/>
    <property type="match status" value="1"/>
</dbReference>
<dbReference type="SMART" id="SM00986">
    <property type="entry name" value="UDG"/>
    <property type="match status" value="1"/>
</dbReference>
<dbReference type="PANTHER" id="PTHR33693:SF3">
    <property type="entry name" value="TYPE-5 URACIL-DNA GLYCOSYLASE"/>
    <property type="match status" value="1"/>
</dbReference>
<evidence type="ECO:0000256" key="7">
    <source>
        <dbReference type="ARBA" id="ARBA00023204"/>
    </source>
</evidence>
<evidence type="ECO:0000256" key="6">
    <source>
        <dbReference type="ARBA" id="ARBA00023014"/>
    </source>
</evidence>
<evidence type="ECO:0000256" key="5">
    <source>
        <dbReference type="ARBA" id="ARBA00023004"/>
    </source>
</evidence>
<dbReference type="GO" id="GO:0004844">
    <property type="term" value="F:uracil DNA N-glycosylase activity"/>
    <property type="evidence" value="ECO:0007669"/>
    <property type="project" value="InterPro"/>
</dbReference>
<dbReference type="AlphaFoldDB" id="A0A0M3QG86"/>